<dbReference type="CDD" id="cd18618">
    <property type="entry name" value="GH43_Xsa43E-like"/>
    <property type="match status" value="1"/>
</dbReference>
<dbReference type="Gene3D" id="2.115.10.20">
    <property type="entry name" value="Glycosyl hydrolase domain, family 43"/>
    <property type="match status" value="1"/>
</dbReference>
<evidence type="ECO:0000256" key="3">
    <source>
        <dbReference type="ARBA" id="ARBA00022801"/>
    </source>
</evidence>
<protein>
    <submittedName>
        <fullName evidence="7">Glycoside hydrolase family 43 protein</fullName>
    </submittedName>
</protein>
<keyword evidence="4" id="KW-0119">Carbohydrate metabolism</keyword>
<dbReference type="InterPro" id="IPR006710">
    <property type="entry name" value="Glyco_hydro_43"/>
</dbReference>
<dbReference type="SUPFAM" id="SSF75005">
    <property type="entry name" value="Arabinanase/levansucrase/invertase"/>
    <property type="match status" value="1"/>
</dbReference>
<dbReference type="Proteomes" id="UP001300692">
    <property type="component" value="Unassembled WGS sequence"/>
</dbReference>
<evidence type="ECO:0000256" key="5">
    <source>
        <dbReference type="ARBA" id="ARBA00023295"/>
    </source>
</evidence>
<sequence length="329" mass="37356">MKNILHIPIIILLLVSCAKDGRERDLESTNNNDLLENIGNPIIKDVFTADPAPFVHDDTLYIYTGHDEQVQGGEGFVMNDWLLFSTTDMRNYKSHGPVLKTTDFEWANGHAWAAHTVEKDGKFYWYVTVEHGSIPGKSIGVAVADHPTGPWKDAKGEALVTNDMTKQTDIFWDDIDPAVFVDEDGSAYIYWGNSVMKWAKLKDNMIELDGEIQTILLPEFTEAPWVFKRDQKYYLVYSARFPEEIDYAMSDSPEGPWEVMGNLNRTLPNSPTHHQGVVEYRGNWYFVYHNGQLPTGGEFRRSVCIEKLNFNEDGSIQPVIRTTEGVAAL</sequence>
<comment type="similarity">
    <text evidence="1 6">Belongs to the glycosyl hydrolase 43 family.</text>
</comment>
<dbReference type="Pfam" id="PF04616">
    <property type="entry name" value="Glyco_hydro_43"/>
    <property type="match status" value="1"/>
</dbReference>
<name>A0ABT3CNH1_9BACT</name>
<evidence type="ECO:0000313" key="8">
    <source>
        <dbReference type="Proteomes" id="UP001300692"/>
    </source>
</evidence>
<dbReference type="InterPro" id="IPR052176">
    <property type="entry name" value="Glycosyl_Hydrlase_43_Enz"/>
</dbReference>
<dbReference type="PANTHER" id="PTHR43772">
    <property type="entry name" value="ENDO-1,4-BETA-XYLANASE"/>
    <property type="match status" value="1"/>
</dbReference>
<keyword evidence="8" id="KW-1185">Reference proteome</keyword>
<keyword evidence="5 6" id="KW-0326">Glycosidase</keyword>
<proteinExistence type="inferred from homology"/>
<evidence type="ECO:0000256" key="4">
    <source>
        <dbReference type="ARBA" id="ARBA00023277"/>
    </source>
</evidence>
<evidence type="ECO:0000313" key="7">
    <source>
        <dbReference type="EMBL" id="MCV9385084.1"/>
    </source>
</evidence>
<keyword evidence="2" id="KW-0624">Polysaccharide degradation</keyword>
<organism evidence="7 8">
    <name type="scientific">Reichenbachiella ulvae</name>
    <dbReference type="NCBI Taxonomy" id="2980104"/>
    <lineage>
        <taxon>Bacteria</taxon>
        <taxon>Pseudomonadati</taxon>
        <taxon>Bacteroidota</taxon>
        <taxon>Cytophagia</taxon>
        <taxon>Cytophagales</taxon>
        <taxon>Reichenbachiellaceae</taxon>
        <taxon>Reichenbachiella</taxon>
    </lineage>
</organism>
<accession>A0ABT3CNH1</accession>
<dbReference type="PANTHER" id="PTHR43772:SF2">
    <property type="entry name" value="PUTATIVE (AFU_ORTHOLOGUE AFUA_2G04480)-RELATED"/>
    <property type="match status" value="1"/>
</dbReference>
<dbReference type="GO" id="GO:0016787">
    <property type="term" value="F:hydrolase activity"/>
    <property type="evidence" value="ECO:0007669"/>
    <property type="project" value="UniProtKB-KW"/>
</dbReference>
<dbReference type="InterPro" id="IPR023296">
    <property type="entry name" value="Glyco_hydro_beta-prop_sf"/>
</dbReference>
<dbReference type="PROSITE" id="PS51257">
    <property type="entry name" value="PROKAR_LIPOPROTEIN"/>
    <property type="match status" value="1"/>
</dbReference>
<evidence type="ECO:0000256" key="2">
    <source>
        <dbReference type="ARBA" id="ARBA00022651"/>
    </source>
</evidence>
<keyword evidence="2" id="KW-0858">Xylan degradation</keyword>
<reference evidence="7 8" key="1">
    <citation type="submission" date="2022-10" db="EMBL/GenBank/DDBJ databases">
        <title>Comparative genomics and taxonomic characterization of three novel marine species of genus Reichenbachiella exhibiting antioxidant and polysaccharide degradation activities.</title>
        <authorList>
            <person name="Muhammad N."/>
            <person name="Lee Y.-J."/>
            <person name="Ko J."/>
            <person name="Kim S.-G."/>
        </authorList>
    </citation>
    <scope>NUCLEOTIDE SEQUENCE [LARGE SCALE GENOMIC DNA]</scope>
    <source>
        <strain evidence="7 8">ABR2-5</strain>
    </source>
</reference>
<dbReference type="RefSeq" id="WP_264135880.1">
    <property type="nucleotide sequence ID" value="NZ_JAOYOD010000001.1"/>
</dbReference>
<gene>
    <name evidence="7" type="ORF">N7U62_00335</name>
</gene>
<keyword evidence="3 6" id="KW-0378">Hydrolase</keyword>
<evidence type="ECO:0000256" key="6">
    <source>
        <dbReference type="RuleBase" id="RU361187"/>
    </source>
</evidence>
<dbReference type="EMBL" id="JAOYOD010000001">
    <property type="protein sequence ID" value="MCV9385084.1"/>
    <property type="molecule type" value="Genomic_DNA"/>
</dbReference>
<comment type="caution">
    <text evidence="7">The sequence shown here is derived from an EMBL/GenBank/DDBJ whole genome shotgun (WGS) entry which is preliminary data.</text>
</comment>
<evidence type="ECO:0000256" key="1">
    <source>
        <dbReference type="ARBA" id="ARBA00009865"/>
    </source>
</evidence>